<feature type="transmembrane region" description="Helical" evidence="6">
    <location>
        <begin position="87"/>
        <end position="111"/>
    </location>
</feature>
<feature type="transmembrane region" description="Helical" evidence="6">
    <location>
        <begin position="117"/>
        <end position="137"/>
    </location>
</feature>
<dbReference type="Proteomes" id="UP001303408">
    <property type="component" value="Chromosome"/>
</dbReference>
<accession>A0AA96F7H9</accession>
<dbReference type="EMBL" id="CP134879">
    <property type="protein sequence ID" value="WNM25506.1"/>
    <property type="molecule type" value="Genomic_DNA"/>
</dbReference>
<evidence type="ECO:0000256" key="4">
    <source>
        <dbReference type="ARBA" id="ARBA00022989"/>
    </source>
</evidence>
<feature type="transmembrane region" description="Helical" evidence="6">
    <location>
        <begin position="264"/>
        <end position="281"/>
    </location>
</feature>
<feature type="transmembrane region" description="Helical" evidence="6">
    <location>
        <begin position="357"/>
        <end position="378"/>
    </location>
</feature>
<protein>
    <submittedName>
        <fullName evidence="8">Oligosaccharide flippase family protein</fullName>
    </submittedName>
</protein>
<feature type="transmembrane region" description="Helical" evidence="6">
    <location>
        <begin position="47"/>
        <end position="66"/>
    </location>
</feature>
<dbReference type="GO" id="GO:0005886">
    <property type="term" value="C:plasma membrane"/>
    <property type="evidence" value="ECO:0007669"/>
    <property type="project" value="UniProtKB-SubCell"/>
</dbReference>
<gene>
    <name evidence="7" type="ORF">RN606_04995</name>
    <name evidence="8" type="ORF">RN607_05180</name>
</gene>
<feature type="transmembrane region" description="Helical" evidence="6">
    <location>
        <begin position="293"/>
        <end position="315"/>
    </location>
</feature>
<evidence type="ECO:0000256" key="6">
    <source>
        <dbReference type="SAM" id="Phobius"/>
    </source>
</evidence>
<dbReference type="PANTHER" id="PTHR30250:SF11">
    <property type="entry name" value="O-ANTIGEN TRANSPORTER-RELATED"/>
    <property type="match status" value="1"/>
</dbReference>
<accession>A0AA96FEV8</accession>
<comment type="subcellular location">
    <subcellularLocation>
        <location evidence="1">Cell membrane</location>
        <topology evidence="1">Multi-pass membrane protein</topology>
    </subcellularLocation>
</comment>
<evidence type="ECO:0000313" key="7">
    <source>
        <dbReference type="EMBL" id="WNM25506.1"/>
    </source>
</evidence>
<keyword evidence="4 6" id="KW-1133">Transmembrane helix</keyword>
<keyword evidence="3 6" id="KW-0812">Transmembrane</keyword>
<keyword evidence="9" id="KW-1185">Reference proteome</keyword>
<dbReference type="Pfam" id="PF01943">
    <property type="entry name" value="Polysacc_synt"/>
    <property type="match status" value="1"/>
</dbReference>
<dbReference type="RefSeq" id="WP_313500542.1">
    <property type="nucleotide sequence ID" value="NZ_CP134879.1"/>
</dbReference>
<evidence type="ECO:0000313" key="9">
    <source>
        <dbReference type="Proteomes" id="UP001304125"/>
    </source>
</evidence>
<dbReference type="InterPro" id="IPR002797">
    <property type="entry name" value="Polysacc_synth"/>
</dbReference>
<name>A0AA96FEV8_9MICO</name>
<sequence length="444" mass="46160">MTAVSQREPSFRRAAVLMTATSFLVPAAGLVTAPILAHGLGAEGRGILAAALAPSALMLNLATIGLPQSLTFHLARRPSITRPTVAWAAAATVLLGIVVTVATGALLPFLSGGDSELARLIMIASVSTIPALVIGVLRGAATGRQMWRYIALERLIITAGRVIAFGALFATGTLTVFTAVVVNVGLPVLAGVVYIVVAAPPPTDMDKDVEETGTVGPLFGYGVRAWWGSVASMTLSRLAPLLMVPLSTAHDLGLYSVASTISDLPLVVVVAIQGALFSVGSRDRVASRITDTARLTTLLAIVGSAAFAVTLPWWIAPMFGDEFTDALGPTIVLLLAACILVPGLMSSTGLSSWGRPALKSLGLVVTLVANLTAFVLLVPHFGAWGAAWTSVISNTVQTIYMTNVSGRVIGVSPWRFVLIGRSDVARAWDLAATSARRGVAIVRR</sequence>
<keyword evidence="5 6" id="KW-0472">Membrane</keyword>
<dbReference type="AlphaFoldDB" id="A0AA96FEV8"/>
<proteinExistence type="predicted"/>
<evidence type="ECO:0000256" key="3">
    <source>
        <dbReference type="ARBA" id="ARBA00022692"/>
    </source>
</evidence>
<reference evidence="8 9" key="1">
    <citation type="submission" date="2023-09" db="EMBL/GenBank/DDBJ databases">
        <title>Demequina sp. a novel bacteria isolated from Capsicum annuum.</title>
        <authorList>
            <person name="Humaira Z."/>
            <person name="Lee J."/>
            <person name="Cho D."/>
        </authorList>
    </citation>
    <scope>NUCLEOTIDE SEQUENCE</scope>
    <source>
        <strain evidence="7 9">OYTSA14</strain>
        <strain evidence="8">PMTSA13</strain>
    </source>
</reference>
<dbReference type="InterPro" id="IPR050833">
    <property type="entry name" value="Poly_Biosynth_Transport"/>
</dbReference>
<organism evidence="8">
    <name type="scientific">Demequina capsici</name>
    <dbReference type="NCBI Taxonomy" id="3075620"/>
    <lineage>
        <taxon>Bacteria</taxon>
        <taxon>Bacillati</taxon>
        <taxon>Actinomycetota</taxon>
        <taxon>Actinomycetes</taxon>
        <taxon>Micrococcales</taxon>
        <taxon>Demequinaceae</taxon>
        <taxon>Demequina</taxon>
    </lineage>
</organism>
<evidence type="ECO:0000256" key="2">
    <source>
        <dbReference type="ARBA" id="ARBA00022475"/>
    </source>
</evidence>
<feature type="transmembrane region" description="Helical" evidence="6">
    <location>
        <begin position="327"/>
        <end position="345"/>
    </location>
</feature>
<dbReference type="PANTHER" id="PTHR30250">
    <property type="entry name" value="PST FAMILY PREDICTED COLANIC ACID TRANSPORTER"/>
    <property type="match status" value="1"/>
</dbReference>
<feature type="transmembrane region" description="Helical" evidence="6">
    <location>
        <begin position="176"/>
        <end position="197"/>
    </location>
</feature>
<evidence type="ECO:0000256" key="1">
    <source>
        <dbReference type="ARBA" id="ARBA00004651"/>
    </source>
</evidence>
<dbReference type="Proteomes" id="UP001304125">
    <property type="component" value="Chromosome"/>
</dbReference>
<evidence type="ECO:0000313" key="8">
    <source>
        <dbReference type="EMBL" id="WNM28397.1"/>
    </source>
</evidence>
<dbReference type="KEGG" id="dcp:RN607_05180"/>
<evidence type="ECO:0000256" key="5">
    <source>
        <dbReference type="ARBA" id="ARBA00023136"/>
    </source>
</evidence>
<keyword evidence="2" id="KW-1003">Cell membrane</keyword>
<dbReference type="EMBL" id="CP134880">
    <property type="protein sequence ID" value="WNM28397.1"/>
    <property type="molecule type" value="Genomic_DNA"/>
</dbReference>